<protein>
    <submittedName>
        <fullName evidence="1">Uncharacterized protein</fullName>
    </submittedName>
</protein>
<proteinExistence type="predicted"/>
<dbReference type="AlphaFoldDB" id="A0A813KUT0"/>
<dbReference type="EMBL" id="CAJNNW010032063">
    <property type="protein sequence ID" value="CAE8710934.1"/>
    <property type="molecule type" value="Genomic_DNA"/>
</dbReference>
<comment type="caution">
    <text evidence="1">The sequence shown here is derived from an EMBL/GenBank/DDBJ whole genome shotgun (WGS) entry which is preliminary data.</text>
</comment>
<sequence>MLLAGIRVTSVYHMWQPEHEQQARTTSIFLQWFEDLLPTLKLQGSSRLDSERVIWIEEKDTRTLTGRVRAFMLTSAGAHFCETATRSNTQKYFNARTAYSYTVQQCMLSLHLRASDDRDSSAAWLANKPSAAT</sequence>
<name>A0A813KUT0_POLGL</name>
<dbReference type="Proteomes" id="UP000626109">
    <property type="component" value="Unassembled WGS sequence"/>
</dbReference>
<organism evidence="1 2">
    <name type="scientific">Polarella glacialis</name>
    <name type="common">Dinoflagellate</name>
    <dbReference type="NCBI Taxonomy" id="89957"/>
    <lineage>
        <taxon>Eukaryota</taxon>
        <taxon>Sar</taxon>
        <taxon>Alveolata</taxon>
        <taxon>Dinophyceae</taxon>
        <taxon>Suessiales</taxon>
        <taxon>Suessiaceae</taxon>
        <taxon>Polarella</taxon>
    </lineage>
</organism>
<reference evidence="1" key="1">
    <citation type="submission" date="2021-02" db="EMBL/GenBank/DDBJ databases">
        <authorList>
            <person name="Dougan E. K."/>
            <person name="Rhodes N."/>
            <person name="Thang M."/>
            <person name="Chan C."/>
        </authorList>
    </citation>
    <scope>NUCLEOTIDE SEQUENCE</scope>
</reference>
<accession>A0A813KUT0</accession>
<evidence type="ECO:0000313" key="1">
    <source>
        <dbReference type="EMBL" id="CAE8710934.1"/>
    </source>
</evidence>
<evidence type="ECO:0000313" key="2">
    <source>
        <dbReference type="Proteomes" id="UP000626109"/>
    </source>
</evidence>
<gene>
    <name evidence="1" type="ORF">PGLA2088_LOCUS36216</name>
</gene>